<gene>
    <name evidence="1" type="ORF">J42TS3_43110</name>
</gene>
<accession>A0ABQ4MH11</accession>
<sequence>MGLIRVDIHKEQRKIDADYRMETEAGVMKVLRGYRELNFRKYNGSVELAGLLADFNNALELAQLTECERKAAYLTVTNVSHAEIDSSALESAAKKIAAVFRGWRYDTDVAA</sequence>
<comment type="caution">
    <text evidence="1">The sequence shown here is derived from an EMBL/GenBank/DDBJ whole genome shotgun (WGS) entry which is preliminary data.</text>
</comment>
<evidence type="ECO:0000313" key="1">
    <source>
        <dbReference type="EMBL" id="GIP55276.1"/>
    </source>
</evidence>
<reference evidence="1 2" key="1">
    <citation type="submission" date="2021-03" db="EMBL/GenBank/DDBJ databases">
        <title>Antimicrobial resistance genes in bacteria isolated from Japanese honey, and their potential for conferring macrolide and lincosamide resistance in the American foulbrood pathogen Paenibacillus larvae.</title>
        <authorList>
            <person name="Okamoto M."/>
            <person name="Kumagai M."/>
            <person name="Kanamori H."/>
            <person name="Takamatsu D."/>
        </authorList>
    </citation>
    <scope>NUCLEOTIDE SEQUENCE [LARGE SCALE GENOMIC DNA]</scope>
    <source>
        <strain evidence="1 2">J42TS3</strain>
    </source>
</reference>
<dbReference type="RefSeq" id="WP_213656295.1">
    <property type="nucleotide sequence ID" value="NZ_BOSL01000017.1"/>
</dbReference>
<organism evidence="1 2">
    <name type="scientific">Paenibacillus vini</name>
    <dbReference type="NCBI Taxonomy" id="1476024"/>
    <lineage>
        <taxon>Bacteria</taxon>
        <taxon>Bacillati</taxon>
        <taxon>Bacillota</taxon>
        <taxon>Bacilli</taxon>
        <taxon>Bacillales</taxon>
        <taxon>Paenibacillaceae</taxon>
        <taxon>Paenibacillus</taxon>
    </lineage>
</organism>
<protein>
    <submittedName>
        <fullName evidence="1">Uncharacterized protein</fullName>
    </submittedName>
</protein>
<dbReference type="Proteomes" id="UP000679992">
    <property type="component" value="Unassembled WGS sequence"/>
</dbReference>
<evidence type="ECO:0000313" key="2">
    <source>
        <dbReference type="Proteomes" id="UP000679992"/>
    </source>
</evidence>
<dbReference type="EMBL" id="BOSL01000017">
    <property type="protein sequence ID" value="GIP55276.1"/>
    <property type="molecule type" value="Genomic_DNA"/>
</dbReference>
<proteinExistence type="predicted"/>
<name>A0ABQ4MH11_9BACL</name>
<keyword evidence="2" id="KW-1185">Reference proteome</keyword>